<dbReference type="KEGG" id="hcu:MUN79_20580"/>
<feature type="signal peptide" evidence="1">
    <location>
        <begin position="1"/>
        <end position="23"/>
    </location>
</feature>
<evidence type="ECO:0000313" key="3">
    <source>
        <dbReference type="Proteomes" id="UP000831796"/>
    </source>
</evidence>
<keyword evidence="3" id="KW-1185">Reference proteome</keyword>
<dbReference type="PROSITE" id="PS51257">
    <property type="entry name" value="PROKAR_LIPOPROTEIN"/>
    <property type="match status" value="1"/>
</dbReference>
<dbReference type="NCBIfam" id="TIGR02608">
    <property type="entry name" value="delta_60_rpt"/>
    <property type="match status" value="11"/>
</dbReference>
<evidence type="ECO:0000313" key="2">
    <source>
        <dbReference type="EMBL" id="UOQ71044.1"/>
    </source>
</evidence>
<feature type="chain" id="PRO_5035862259" evidence="1">
    <location>
        <begin position="24"/>
        <end position="840"/>
    </location>
</feature>
<dbReference type="NCBIfam" id="TIGR04183">
    <property type="entry name" value="Por_Secre_tail"/>
    <property type="match status" value="1"/>
</dbReference>
<dbReference type="InterPro" id="IPR011041">
    <property type="entry name" value="Quinoprot_gluc/sorb_DH_b-prop"/>
</dbReference>
<dbReference type="AlphaFoldDB" id="A0A8T9Q0S9"/>
<accession>A0A8T9Q0S9</accession>
<dbReference type="Proteomes" id="UP000831796">
    <property type="component" value="Chromosome"/>
</dbReference>
<dbReference type="RefSeq" id="WP_244674456.1">
    <property type="nucleotide sequence ID" value="NZ_CP095046.1"/>
</dbReference>
<protein>
    <submittedName>
        <fullName evidence="2">T9SS type A sorting domain-containing protein</fullName>
    </submittedName>
</protein>
<reference evidence="2" key="1">
    <citation type="submission" date="2022-04" db="EMBL/GenBank/DDBJ databases">
        <title>Hymenobacter sp. isolated from the air.</title>
        <authorList>
            <person name="Won M."/>
            <person name="Lee C.-M."/>
            <person name="Woen H.-Y."/>
            <person name="Kwon S.-W."/>
        </authorList>
    </citation>
    <scope>NUCLEOTIDE SEQUENCE</scope>
    <source>
        <strain evidence="2">5116S-3</strain>
    </source>
</reference>
<dbReference type="SUPFAM" id="SSF50952">
    <property type="entry name" value="Soluble quinoprotein glucose dehydrogenase"/>
    <property type="match status" value="1"/>
</dbReference>
<dbReference type="InterPro" id="IPR013431">
    <property type="entry name" value="Delta_60_rpt"/>
</dbReference>
<gene>
    <name evidence="2" type="ORF">MUN79_20580</name>
</gene>
<dbReference type="InterPro" id="IPR026444">
    <property type="entry name" value="Secre_tail"/>
</dbReference>
<dbReference type="Gene3D" id="2.80.10.50">
    <property type="match status" value="6"/>
</dbReference>
<organism evidence="2 3">
    <name type="scientific">Hymenobacter cellulosilyticus</name>
    <dbReference type="NCBI Taxonomy" id="2932248"/>
    <lineage>
        <taxon>Bacteria</taxon>
        <taxon>Pseudomonadati</taxon>
        <taxon>Bacteroidota</taxon>
        <taxon>Cytophagia</taxon>
        <taxon>Cytophagales</taxon>
        <taxon>Hymenobacteraceae</taxon>
        <taxon>Hymenobacter</taxon>
    </lineage>
</organism>
<sequence length="840" mass="86310">MIKFRLLFTGIILFGGCWPAALAQQADAGFAPASVYAPAEVYSTLEQPDGKRIVSGAFLRANNAPAVSLSCFNPDGTLDANFQRNLGSAAYTYRVRKANNGKIFLTSAFSGEPVIAGGITRYEPLRLNADGTADATFDVGSGAAATGEPGFVNDVVPLPDGRVLVVGFFDNFNGTAANGIVRLTASGAIDPTFTPGSGAEFGDVLTAVALPSGKILIGGLFSSYDGQPCAGVARLNANGTYDPTFTQALNPTSATYNMAVQPDGKVLIAGDEFVGAQGFPLVRLLPNGTVDPSFATPTALPPGSISSFSGDAIQLQADGKIVYISNPNATGATIPGVGRLNADGTFDASFQVGAGPDKQPRTLTLLASGQLLVGGDFQDFSGTADRALAQLSSSGALEPSFLPKLQVPGSITTLLQQADGKVLAGGFFSEVNGQPLRRLARFTANGSLDATFATANSGLSGIVVDLAVQPDGRILAATTQALRRFQATGAPDNSWLGPDFTYSGLTRLMLQPDGRVLVGGNYMTSNGTAVATPLLRLLANGASDNSFTPTSTGNNRFSGVQTFALQPDGKILVAGSYRVSSSPTALRVLKRLEATGAEDASFAGGEFEGVGLSDIRLNRLELQPDGKVLVGGAFLGYNGVTVANLLRVQANGTLDPGFMAPPTTGTIYTLALQPNNRILVGGDFKSTALPTNLARLQPDGQADASFGSTAVPNNAVQALVVQAGGGIVAGGSFSALGSTSSPALGRIVAPNVLAVAAPGTVAAQTQVWPVPARGSLHILPAATAQAHTLELVDQVGRTVQQQPLRSGLSTTLALEKVAPGMYLLRVVYAEGVVTRRVQVQ</sequence>
<evidence type="ECO:0000256" key="1">
    <source>
        <dbReference type="SAM" id="SignalP"/>
    </source>
</evidence>
<dbReference type="Pfam" id="PF17164">
    <property type="entry name" value="DUF5122"/>
    <property type="match status" value="12"/>
</dbReference>
<dbReference type="SUPFAM" id="SSF63829">
    <property type="entry name" value="Calcium-dependent phosphotriesterase"/>
    <property type="match status" value="1"/>
</dbReference>
<dbReference type="EMBL" id="CP095046">
    <property type="protein sequence ID" value="UOQ71044.1"/>
    <property type="molecule type" value="Genomic_DNA"/>
</dbReference>
<proteinExistence type="predicted"/>
<name>A0A8T9Q0S9_9BACT</name>
<keyword evidence="1" id="KW-0732">Signal</keyword>